<dbReference type="Pfam" id="PF08022">
    <property type="entry name" value="FAD_binding_8"/>
    <property type="match status" value="1"/>
</dbReference>
<dbReference type="RefSeq" id="WP_047759957.1">
    <property type="nucleotide sequence ID" value="NZ_CP091510.1"/>
</dbReference>
<evidence type="ECO:0000256" key="10">
    <source>
        <dbReference type="ARBA" id="ARBA00023004"/>
    </source>
</evidence>
<dbReference type="PROSITE" id="PS51384">
    <property type="entry name" value="FAD_FR"/>
    <property type="match status" value="1"/>
</dbReference>
<keyword evidence="5" id="KW-0001">2Fe-2S</keyword>
<evidence type="ECO:0000256" key="1">
    <source>
        <dbReference type="ARBA" id="ARBA00001974"/>
    </source>
</evidence>
<keyword evidence="3" id="KW-0285">Flavoprotein</keyword>
<proteinExistence type="predicted"/>
<dbReference type="GO" id="GO:0046872">
    <property type="term" value="F:metal ion binding"/>
    <property type="evidence" value="ECO:0007669"/>
    <property type="project" value="UniProtKB-KW"/>
</dbReference>
<dbReference type="GO" id="GO:0016020">
    <property type="term" value="C:membrane"/>
    <property type="evidence" value="ECO:0007669"/>
    <property type="project" value="UniProtKB-SubCell"/>
</dbReference>
<name>A0A0J0YUT5_9NEIS</name>
<feature type="transmembrane region" description="Helical" evidence="13">
    <location>
        <begin position="7"/>
        <end position="26"/>
    </location>
</feature>
<organism evidence="15 16">
    <name type="scientific">Neisseria arctica</name>
    <dbReference type="NCBI Taxonomy" id="1470200"/>
    <lineage>
        <taxon>Bacteria</taxon>
        <taxon>Pseudomonadati</taxon>
        <taxon>Pseudomonadota</taxon>
        <taxon>Betaproteobacteria</taxon>
        <taxon>Neisseriales</taxon>
        <taxon>Neisseriaceae</taxon>
        <taxon>Neisseria</taxon>
    </lineage>
</organism>
<comment type="cofactor">
    <cofactor evidence="1">
        <name>FAD</name>
        <dbReference type="ChEBI" id="CHEBI:57692"/>
    </cofactor>
</comment>
<feature type="transmembrane region" description="Helical" evidence="13">
    <location>
        <begin position="80"/>
        <end position="95"/>
    </location>
</feature>
<evidence type="ECO:0000256" key="4">
    <source>
        <dbReference type="ARBA" id="ARBA00022692"/>
    </source>
</evidence>
<gene>
    <name evidence="15" type="ORF">PL75_00555</name>
</gene>
<feature type="domain" description="FAD-binding FR-type" evidence="14">
    <location>
        <begin position="223"/>
        <end position="322"/>
    </location>
</feature>
<evidence type="ECO:0000256" key="7">
    <source>
        <dbReference type="ARBA" id="ARBA00022827"/>
    </source>
</evidence>
<accession>A0A0J0YUT5</accession>
<dbReference type="SUPFAM" id="SSF63380">
    <property type="entry name" value="Riboflavin synthase domain-like"/>
    <property type="match status" value="1"/>
</dbReference>
<feature type="transmembrane region" description="Helical" evidence="13">
    <location>
        <begin position="173"/>
        <end position="190"/>
    </location>
</feature>
<comment type="subcellular location">
    <subcellularLocation>
        <location evidence="2">Membrane</location>
        <topology evidence="2">Multi-pass membrane protein</topology>
    </subcellularLocation>
</comment>
<reference evidence="15 16" key="1">
    <citation type="submission" date="2014-11" db="EMBL/GenBank/DDBJ databases">
        <title>Genome of a novel goose pathogen.</title>
        <authorList>
            <person name="Hansen C.M."/>
            <person name="Hueffer K."/>
            <person name="Choi S.C."/>
        </authorList>
    </citation>
    <scope>NUCLEOTIDE SEQUENCE [LARGE SCALE GENOMIC DNA]</scope>
    <source>
        <strain evidence="15 16">KH1503</strain>
    </source>
</reference>
<keyword evidence="8 13" id="KW-1133">Transmembrane helix</keyword>
<dbReference type="SUPFAM" id="SSF52343">
    <property type="entry name" value="Ferredoxin reductase-like, C-terminal NADP-linked domain"/>
    <property type="match status" value="1"/>
</dbReference>
<protein>
    <recommendedName>
        <fullName evidence="14">FAD-binding FR-type domain-containing protein</fullName>
    </recommendedName>
</protein>
<evidence type="ECO:0000256" key="6">
    <source>
        <dbReference type="ARBA" id="ARBA00022723"/>
    </source>
</evidence>
<feature type="transmembrane region" description="Helical" evidence="13">
    <location>
        <begin position="196"/>
        <end position="217"/>
    </location>
</feature>
<dbReference type="OrthoDB" id="9806195at2"/>
<dbReference type="Proteomes" id="UP000036027">
    <property type="component" value="Unassembled WGS sequence"/>
</dbReference>
<evidence type="ECO:0000256" key="3">
    <source>
        <dbReference type="ARBA" id="ARBA00022630"/>
    </source>
</evidence>
<evidence type="ECO:0000256" key="5">
    <source>
        <dbReference type="ARBA" id="ARBA00022714"/>
    </source>
</evidence>
<dbReference type="InterPro" id="IPR013112">
    <property type="entry name" value="FAD-bd_8"/>
</dbReference>
<dbReference type="Pfam" id="PF01794">
    <property type="entry name" value="Ferric_reduct"/>
    <property type="match status" value="1"/>
</dbReference>
<keyword evidence="9" id="KW-0560">Oxidoreductase</keyword>
<evidence type="ECO:0000256" key="12">
    <source>
        <dbReference type="ARBA" id="ARBA00023136"/>
    </source>
</evidence>
<dbReference type="InterPro" id="IPR017927">
    <property type="entry name" value="FAD-bd_FR_type"/>
</dbReference>
<dbReference type="InterPro" id="IPR050415">
    <property type="entry name" value="MRET"/>
</dbReference>
<keyword evidence="7" id="KW-0274">FAD</keyword>
<evidence type="ECO:0000256" key="9">
    <source>
        <dbReference type="ARBA" id="ARBA00023002"/>
    </source>
</evidence>
<dbReference type="PATRIC" id="fig|1470200.3.peg.127"/>
<dbReference type="Gene3D" id="3.40.50.80">
    <property type="entry name" value="Nucleotide-binding domain of ferredoxin-NADP reductase (FNR) module"/>
    <property type="match status" value="1"/>
</dbReference>
<dbReference type="GO" id="GO:0050660">
    <property type="term" value="F:flavin adenine dinucleotide binding"/>
    <property type="evidence" value="ECO:0007669"/>
    <property type="project" value="TreeGrafter"/>
</dbReference>
<dbReference type="InterPro" id="IPR013130">
    <property type="entry name" value="Fe3_Rdtase_TM_dom"/>
</dbReference>
<feature type="transmembrane region" description="Helical" evidence="13">
    <location>
        <begin position="144"/>
        <end position="161"/>
    </location>
</feature>
<sequence>MRSVKFNLVIFYGILTALWLLTGDLFSVKPEFRAWRELLMQLTGIWAMGAMAGCMYLAVRPVWPEKYFNGLDKMYRFHKWLGITALVGSVLHWMVKESPGWLVGLGLLQMGPRPRRPEGVENQILTLKDWLGSQRHLAETVGEWAFYAAVVLLVVALIKRIPYRWFVKFHQLLAVLFLGLAFHFLVLFKYENWSKPIGWLMICVVAAGVAGALWVLLGKTGKSRQYRGEIVSMDYDASCQTHTVGIELRQAWPGHEAGQFVFVKASDKEPPHPFTLSSAWRDDNRLQVMVKALGDYTNHIGRNWQRGTAMRIEGPYGKFDFQDGKRQLWVSAGIGRTPFLARLEQIEPYGQDVVWYHCVSDSSEQYIGEMVKAAEIKGIRLQIVDSKLRGRLNGEILRAEVADWRQRSVWFCGPTEFGKTLFADLRRNGLEKGDFHQELFEMR</sequence>
<evidence type="ECO:0000256" key="2">
    <source>
        <dbReference type="ARBA" id="ARBA00004141"/>
    </source>
</evidence>
<dbReference type="InterPro" id="IPR017938">
    <property type="entry name" value="Riboflavin_synthase-like_b-brl"/>
</dbReference>
<dbReference type="CDD" id="cd06198">
    <property type="entry name" value="FNR_like_3"/>
    <property type="match status" value="1"/>
</dbReference>
<keyword evidence="4 13" id="KW-0812">Transmembrane</keyword>
<keyword evidence="11" id="KW-0411">Iron-sulfur</keyword>
<feature type="transmembrane region" description="Helical" evidence="13">
    <location>
        <begin position="38"/>
        <end position="59"/>
    </location>
</feature>
<dbReference type="InterPro" id="IPR039261">
    <property type="entry name" value="FNR_nucleotide-bd"/>
</dbReference>
<keyword evidence="16" id="KW-1185">Reference proteome</keyword>
<dbReference type="PANTHER" id="PTHR47354:SF8">
    <property type="entry name" value="1,2-PHENYLACETYL-COA EPOXIDASE, SUBUNIT E"/>
    <property type="match status" value="1"/>
</dbReference>
<evidence type="ECO:0000313" key="16">
    <source>
        <dbReference type="Proteomes" id="UP000036027"/>
    </source>
</evidence>
<dbReference type="EMBL" id="JTDO01000001">
    <property type="protein sequence ID" value="KLT73864.1"/>
    <property type="molecule type" value="Genomic_DNA"/>
</dbReference>
<evidence type="ECO:0000313" key="15">
    <source>
        <dbReference type="EMBL" id="KLT73864.1"/>
    </source>
</evidence>
<dbReference type="GO" id="GO:0051537">
    <property type="term" value="F:2 iron, 2 sulfur cluster binding"/>
    <property type="evidence" value="ECO:0007669"/>
    <property type="project" value="UniProtKB-KW"/>
</dbReference>
<dbReference type="PANTHER" id="PTHR47354">
    <property type="entry name" value="NADH OXIDOREDUCTASE HCR"/>
    <property type="match status" value="1"/>
</dbReference>
<keyword evidence="10" id="KW-0408">Iron</keyword>
<keyword evidence="6" id="KW-0479">Metal-binding</keyword>
<keyword evidence="12 13" id="KW-0472">Membrane</keyword>
<evidence type="ECO:0000256" key="11">
    <source>
        <dbReference type="ARBA" id="ARBA00023014"/>
    </source>
</evidence>
<evidence type="ECO:0000256" key="13">
    <source>
        <dbReference type="SAM" id="Phobius"/>
    </source>
</evidence>
<dbReference type="GO" id="GO:0016491">
    <property type="term" value="F:oxidoreductase activity"/>
    <property type="evidence" value="ECO:0007669"/>
    <property type="project" value="UniProtKB-KW"/>
</dbReference>
<dbReference type="AlphaFoldDB" id="A0A0J0YUT5"/>
<evidence type="ECO:0000256" key="8">
    <source>
        <dbReference type="ARBA" id="ARBA00022989"/>
    </source>
</evidence>
<evidence type="ECO:0000259" key="14">
    <source>
        <dbReference type="PROSITE" id="PS51384"/>
    </source>
</evidence>
<comment type="caution">
    <text evidence="15">The sequence shown here is derived from an EMBL/GenBank/DDBJ whole genome shotgun (WGS) entry which is preliminary data.</text>
</comment>
<dbReference type="Gene3D" id="2.40.30.10">
    <property type="entry name" value="Translation factors"/>
    <property type="match status" value="1"/>
</dbReference>